<comment type="caution">
    <text evidence="1">The sequence shown here is derived from an EMBL/GenBank/DDBJ whole genome shotgun (WGS) entry which is preliminary data.</text>
</comment>
<protein>
    <submittedName>
        <fullName evidence="1">Unnamed protein product</fullName>
    </submittedName>
</protein>
<proteinExistence type="predicted"/>
<keyword evidence="2" id="KW-1185">Reference proteome</keyword>
<evidence type="ECO:0000313" key="1">
    <source>
        <dbReference type="EMBL" id="GME87240.1"/>
    </source>
</evidence>
<sequence length="230" mass="25388">MSSKATPNTSRVKSSPASGKQLKQSSLFSFFKSPANAKPKPKTKPSAQSTDTITPTSSSPLRSTSSLMDSKPKSDANKENKTPLVYKSRKSEVTPNTSMVSDSNTPTRKRKAGSSKKNSADKSSKKHKEAEVVDLDEEMKGDDEKEAEDAFEEASNIPSSPLKNKDASSGRRKKINYSELSDDDDEEDEIANVSLRKRRKTNFVLSDDDDDFKFDSSESEEEDDDKDVDI</sequence>
<dbReference type="EMBL" id="BSXS01007082">
    <property type="protein sequence ID" value="GME87240.1"/>
    <property type="molecule type" value="Genomic_DNA"/>
</dbReference>
<accession>A0ACB5TFB3</accession>
<evidence type="ECO:0000313" key="2">
    <source>
        <dbReference type="Proteomes" id="UP001165064"/>
    </source>
</evidence>
<organism evidence="1 2">
    <name type="scientific">Ambrosiozyma monospora</name>
    <name type="common">Yeast</name>
    <name type="synonym">Endomycopsis monosporus</name>
    <dbReference type="NCBI Taxonomy" id="43982"/>
    <lineage>
        <taxon>Eukaryota</taxon>
        <taxon>Fungi</taxon>
        <taxon>Dikarya</taxon>
        <taxon>Ascomycota</taxon>
        <taxon>Saccharomycotina</taxon>
        <taxon>Pichiomycetes</taxon>
        <taxon>Pichiales</taxon>
        <taxon>Pichiaceae</taxon>
        <taxon>Ambrosiozyma</taxon>
    </lineage>
</organism>
<reference evidence="1" key="1">
    <citation type="submission" date="2023-04" db="EMBL/GenBank/DDBJ databases">
        <title>Ambrosiozyma monospora NBRC 10751.</title>
        <authorList>
            <person name="Ichikawa N."/>
            <person name="Sato H."/>
            <person name="Tonouchi N."/>
        </authorList>
    </citation>
    <scope>NUCLEOTIDE SEQUENCE</scope>
    <source>
        <strain evidence="1">NBRC 10751</strain>
    </source>
</reference>
<name>A0ACB5TFB3_AMBMO</name>
<gene>
    <name evidence="1" type="ORF">Amon02_000816300</name>
</gene>
<dbReference type="Proteomes" id="UP001165064">
    <property type="component" value="Unassembled WGS sequence"/>
</dbReference>